<dbReference type="CDD" id="cd12584">
    <property type="entry name" value="RRM2_hnRNPAB"/>
    <property type="match status" value="1"/>
</dbReference>
<evidence type="ECO:0000256" key="9">
    <source>
        <dbReference type="ARBA" id="ARBA00022884"/>
    </source>
</evidence>
<comment type="subcellular location">
    <subcellularLocation>
        <location evidence="2">Cytoplasm</location>
    </subcellularLocation>
    <subcellularLocation>
        <location evidence="1">Nucleus</location>
    </subcellularLocation>
</comment>
<dbReference type="SMART" id="SM00360">
    <property type="entry name" value="RRM"/>
    <property type="match status" value="2"/>
</dbReference>
<dbReference type="PANTHER" id="PTHR48033">
    <property type="entry name" value="RNA-BINDING (RRM/RBD/RNP MOTIFS) FAMILY PROTEIN"/>
    <property type="match status" value="1"/>
</dbReference>
<keyword evidence="7" id="KW-0677">Repeat</keyword>
<dbReference type="GeneTree" id="ENSGT00940000154735"/>
<dbReference type="InterPro" id="IPR012956">
    <property type="entry name" value="CARG-binding_factor_N"/>
</dbReference>
<keyword evidence="5" id="KW-1017">Isopeptide bond</keyword>
<keyword evidence="18" id="KW-1185">Reference proteome</keyword>
<dbReference type="FunFam" id="3.30.70.330:FF:000030">
    <property type="entry name" value="Heterogeneous nuclear ribonucleoprotein d0 isoform"/>
    <property type="match status" value="1"/>
</dbReference>
<keyword evidence="10" id="KW-0007">Acetylation</keyword>
<evidence type="ECO:0000256" key="8">
    <source>
        <dbReference type="ARBA" id="ARBA00022843"/>
    </source>
</evidence>
<dbReference type="SUPFAM" id="SSF54928">
    <property type="entry name" value="RNA-binding domain, RBD"/>
    <property type="match status" value="2"/>
</dbReference>
<dbReference type="InterPro" id="IPR012677">
    <property type="entry name" value="Nucleotide-bd_a/b_plait_sf"/>
</dbReference>
<evidence type="ECO:0000256" key="1">
    <source>
        <dbReference type="ARBA" id="ARBA00004123"/>
    </source>
</evidence>
<dbReference type="GO" id="GO:0032991">
    <property type="term" value="C:protein-containing complex"/>
    <property type="evidence" value="ECO:0007669"/>
    <property type="project" value="UniProtKB-ARBA"/>
</dbReference>
<evidence type="ECO:0000313" key="17">
    <source>
        <dbReference type="Ensembl" id="ENSNVIP00000030070.1"/>
    </source>
</evidence>
<dbReference type="PANTHER" id="PTHR48033:SF1">
    <property type="entry name" value="HETEROGENEOUS NUCLEAR RIBONUCLEOPROTEIN A_B"/>
    <property type="match status" value="1"/>
</dbReference>
<dbReference type="InterPro" id="IPR000504">
    <property type="entry name" value="RRM_dom"/>
</dbReference>
<name>A0A8C7C4X5_NEOVI</name>
<organism evidence="17 18">
    <name type="scientific">Neovison vison</name>
    <name type="common">American mink</name>
    <name type="synonym">Mustela vison</name>
    <dbReference type="NCBI Taxonomy" id="452646"/>
    <lineage>
        <taxon>Eukaryota</taxon>
        <taxon>Metazoa</taxon>
        <taxon>Chordata</taxon>
        <taxon>Craniata</taxon>
        <taxon>Vertebrata</taxon>
        <taxon>Euteleostomi</taxon>
        <taxon>Mammalia</taxon>
        <taxon>Eutheria</taxon>
        <taxon>Laurasiatheria</taxon>
        <taxon>Carnivora</taxon>
        <taxon>Caniformia</taxon>
        <taxon>Musteloidea</taxon>
        <taxon>Mustelidae</taxon>
        <taxon>Mustelinae</taxon>
        <taxon>Neogale</taxon>
    </lineage>
</organism>
<keyword evidence="8" id="KW-0832">Ubl conjugation</keyword>
<dbReference type="GO" id="GO:0000785">
    <property type="term" value="C:chromatin"/>
    <property type="evidence" value="ECO:0007669"/>
    <property type="project" value="TreeGrafter"/>
</dbReference>
<proteinExistence type="predicted"/>
<evidence type="ECO:0000259" key="16">
    <source>
        <dbReference type="PROSITE" id="PS50102"/>
    </source>
</evidence>
<feature type="compositionally biased region" description="Gly residues" evidence="15">
    <location>
        <begin position="253"/>
        <end position="263"/>
    </location>
</feature>
<evidence type="ECO:0000256" key="12">
    <source>
        <dbReference type="ARBA" id="ARBA00064465"/>
    </source>
</evidence>
<dbReference type="GO" id="GO:0005654">
    <property type="term" value="C:nucleoplasm"/>
    <property type="evidence" value="ECO:0007669"/>
    <property type="project" value="TreeGrafter"/>
</dbReference>
<dbReference type="CDD" id="cd12757">
    <property type="entry name" value="RRM1_hnRNPAB"/>
    <property type="match status" value="1"/>
</dbReference>
<evidence type="ECO:0000313" key="18">
    <source>
        <dbReference type="Proteomes" id="UP000694425"/>
    </source>
</evidence>
<dbReference type="PROSITE" id="PS50102">
    <property type="entry name" value="RRM"/>
    <property type="match status" value="2"/>
</dbReference>
<dbReference type="GO" id="GO:0005737">
    <property type="term" value="C:cytoplasm"/>
    <property type="evidence" value="ECO:0007669"/>
    <property type="project" value="UniProtKB-SubCell"/>
</dbReference>
<evidence type="ECO:0000256" key="14">
    <source>
        <dbReference type="PROSITE-ProRule" id="PRU00176"/>
    </source>
</evidence>
<keyword evidence="6" id="KW-0597">Phosphoprotein</keyword>
<accession>A0A8C7C4X5</accession>
<evidence type="ECO:0000256" key="4">
    <source>
        <dbReference type="ARBA" id="ARBA00022490"/>
    </source>
</evidence>
<evidence type="ECO:0000256" key="13">
    <source>
        <dbReference type="ARBA" id="ARBA00067693"/>
    </source>
</evidence>
<dbReference type="AlphaFoldDB" id="A0A8C7C4X5"/>
<evidence type="ECO:0000256" key="7">
    <source>
        <dbReference type="ARBA" id="ARBA00022737"/>
    </source>
</evidence>
<dbReference type="Gene3D" id="3.30.70.330">
    <property type="match status" value="2"/>
</dbReference>
<dbReference type="Pfam" id="PF00076">
    <property type="entry name" value="RRM_1"/>
    <property type="match status" value="2"/>
</dbReference>
<dbReference type="InterPro" id="IPR034846">
    <property type="entry name" value="hnRNPAB_RRM1"/>
</dbReference>
<reference evidence="17" key="1">
    <citation type="submission" date="2025-08" db="UniProtKB">
        <authorList>
            <consortium name="Ensembl"/>
        </authorList>
    </citation>
    <scope>IDENTIFICATION</scope>
</reference>
<dbReference type="FunFam" id="3.30.70.330:FF:000186">
    <property type="entry name" value="heterogeneous nuclear ribonucleoprotein A/B isoform X1"/>
    <property type="match status" value="1"/>
</dbReference>
<keyword evidence="9 14" id="KW-0694">RNA-binding</keyword>
<sequence length="533" mass="57019">MSEAGEEQPMETTGATENGHEAAPEGESPAGAGTGAAASAGGGSSAPPAGNQNGAEGDQINASKNEEDAGKMFVGGLSWDTSKKDLKDYFTKFGEVVDCTIKMDPNTGRSRGFGFILFKDAASVEKVLDQKEHRLDGRVIDPKKAMAMKKDPVKKIFVGGLNPEATEEKIREYFREFGEIEAIELPMDPKLNKRRGFVFITFQEEEPVKKVLEKKFHTISGSKCEIKVAQPKEVYQQQQYGSGGRGNRNRGNRGSGGGGGSGGEWNLAEQRRGPACMEPPCLSGGGGVLAGLRRLVHQAQQVMLALLWLLLGVEEPGSCGLEPRAEGPLHCSQGAGVAGLRGMVGWVAGLSLGTPVGGWAEGRAGLCRALYLLLSRPLGLQSLNVLLFRAELPGSVGVRRGRCERVSSCLFAPSAVSRQGPPGPQSPGLGLTCRAGPRAPEPIQQPPGFDLSCYSEPATRRAGFPPSSLLRVLNGPWAPGPCSPHRSESELESGLRQLLEPGLRLPAGLRARLWRLRLLALWLLRLRPRLRLQ</sequence>
<keyword evidence="3" id="KW-0488">Methylation</keyword>
<dbReference type="GO" id="GO:0003723">
    <property type="term" value="F:RNA binding"/>
    <property type="evidence" value="ECO:0007669"/>
    <property type="project" value="UniProtKB-UniRule"/>
</dbReference>
<feature type="compositionally biased region" description="Low complexity" evidence="15">
    <location>
        <begin position="25"/>
        <end position="50"/>
    </location>
</feature>
<feature type="region of interest" description="Disordered" evidence="15">
    <location>
        <begin position="237"/>
        <end position="267"/>
    </location>
</feature>
<dbReference type="GO" id="GO:0010468">
    <property type="term" value="P:regulation of gene expression"/>
    <property type="evidence" value="ECO:0007669"/>
    <property type="project" value="TreeGrafter"/>
</dbReference>
<evidence type="ECO:0000256" key="5">
    <source>
        <dbReference type="ARBA" id="ARBA00022499"/>
    </source>
</evidence>
<evidence type="ECO:0000256" key="6">
    <source>
        <dbReference type="ARBA" id="ARBA00022553"/>
    </source>
</evidence>
<feature type="domain" description="RRM" evidence="16">
    <location>
        <begin position="70"/>
        <end position="155"/>
    </location>
</feature>
<dbReference type="InterPro" id="IPR035979">
    <property type="entry name" value="RBD_domain_sf"/>
</dbReference>
<evidence type="ECO:0000256" key="11">
    <source>
        <dbReference type="ARBA" id="ARBA00023242"/>
    </source>
</evidence>
<dbReference type="GO" id="GO:0010557">
    <property type="term" value="P:positive regulation of macromolecule biosynthetic process"/>
    <property type="evidence" value="ECO:0007669"/>
    <property type="project" value="UniProtKB-ARBA"/>
</dbReference>
<keyword evidence="11" id="KW-0539">Nucleus</keyword>
<feature type="region of interest" description="Disordered" evidence="15">
    <location>
        <begin position="1"/>
        <end position="61"/>
    </location>
</feature>
<protein>
    <recommendedName>
        <fullName evidence="13">Heterogeneous nuclear ribonucleoprotein A/B</fullName>
    </recommendedName>
</protein>
<evidence type="ECO:0000256" key="3">
    <source>
        <dbReference type="ARBA" id="ARBA00022481"/>
    </source>
</evidence>
<dbReference type="Proteomes" id="UP000694425">
    <property type="component" value="Unplaced"/>
</dbReference>
<keyword evidence="4" id="KW-0963">Cytoplasm</keyword>
<feature type="domain" description="RRM" evidence="16">
    <location>
        <begin position="154"/>
        <end position="233"/>
    </location>
</feature>
<dbReference type="Pfam" id="PF08143">
    <property type="entry name" value="CBFNT"/>
    <property type="match status" value="1"/>
</dbReference>
<evidence type="ECO:0000256" key="15">
    <source>
        <dbReference type="SAM" id="MobiDB-lite"/>
    </source>
</evidence>
<reference evidence="17" key="2">
    <citation type="submission" date="2025-09" db="UniProtKB">
        <authorList>
            <consortium name="Ensembl"/>
        </authorList>
    </citation>
    <scope>IDENTIFICATION</scope>
</reference>
<evidence type="ECO:0000256" key="10">
    <source>
        <dbReference type="ARBA" id="ARBA00022990"/>
    </source>
</evidence>
<comment type="subunit">
    <text evidence="12">Identified in a IGF2BP1-dependent mRNP granule complex containing untranslated mRNAs. Interacts with APOBEC1.</text>
</comment>
<evidence type="ECO:0000256" key="2">
    <source>
        <dbReference type="ARBA" id="ARBA00004496"/>
    </source>
</evidence>
<dbReference type="Ensembl" id="ENSNVIT00000034845.1">
    <property type="protein sequence ID" value="ENSNVIP00000030070.1"/>
    <property type="gene ID" value="ENSNVIG00000023174.1"/>
</dbReference>